<feature type="region of interest" description="Disordered" evidence="1">
    <location>
        <begin position="837"/>
        <end position="868"/>
    </location>
</feature>
<feature type="compositionally biased region" description="Low complexity" evidence="1">
    <location>
        <begin position="837"/>
        <end position="846"/>
    </location>
</feature>
<comment type="caution">
    <text evidence="3">The sequence shown here is derived from an EMBL/GenBank/DDBJ whole genome shotgun (WGS) entry which is preliminary data.</text>
</comment>
<dbReference type="EMBL" id="AMGW01000007">
    <property type="protein sequence ID" value="EXJ54259.1"/>
    <property type="molecule type" value="Genomic_DNA"/>
</dbReference>
<feature type="region of interest" description="Disordered" evidence="1">
    <location>
        <begin position="267"/>
        <end position="299"/>
    </location>
</feature>
<sequence length="892" mass="98573">METFHFIPQDPNKPRYSRRIPDLGWEAQKSFLEQLHNRGLTREQMVSELATRRNFHVSKNRLDNRMKAWGFSRYKHPSSDPQSSDGGAVHTAAASAVAREEVEARMHPAHPLGDDKAGRVQQHQILTLPIAGKASAKEITMARSQAADMFPQDLANGPLPATETQTAQQPTTRKVPPPSVAICVISTHSPPHPSESFEEAVTRLSEIPDDEDGGLEATLMKLQSQFPGRASSELDESFDEAVARFSEIPDDGDGGLEATLIKLQSQFPERASSELDDPSLPQMVQHHSVGSSRDGIQDYDPEQMTIDTTERGHPRKSEELPRASPSLLAKQTELSDNTADKMSATGFGAGYVTFAGQTPNISGPDAPVSDVFELPPAQVHPRVTADSLAPGNYICSDRMLALHRKTSKQPGFNVISSQQVLAFKEAGAVLYTLKAYEMAFEFYFLVWQHFTTMAQDIIPDLVIAIVNCARCAYTLPQRSVAQQGLNALLLWAASIEQGNQAWLKMTRPFWRYVCSLPGYDVQLGIVSYRGLKSSRFSIIDPAIDGDNVSLALSWTATDRYKVIDHMKSCPTTRTSLLDALRKFTGFVQWETKLIDAVVEHFWGLGRGDAHRAARVLSCLLLHCYAHTPLVTTVSNTTGSDHTLCGMPCAWEEMAMLVWPFIVMDDVHRNYRSSDAPPSQLLLSSAANYQHAATIGTYGFLELMEERRRSTFGSGFSIVSTVCHAQVDWVFDVASAAAKLNATPDFSWLGELLPSDSIISHNTLPVYVDYRTSKSASLMDLTLSAAMRTWSMSDTSSMRSFRKFSERINPLILERNTQHRSSDAMSLDSRASNRSSLFSRLSGSASRSSRRKSPLSSVHEPRTEVTRVEPAPNVMVEGFDGGLSLTRTLPLGF</sequence>
<evidence type="ECO:0000256" key="1">
    <source>
        <dbReference type="SAM" id="MobiDB-lite"/>
    </source>
</evidence>
<evidence type="ECO:0000259" key="2">
    <source>
        <dbReference type="Pfam" id="PF14420"/>
    </source>
</evidence>
<protein>
    <recommendedName>
        <fullName evidence="2">Clr5 domain-containing protein</fullName>
    </recommendedName>
</protein>
<feature type="region of interest" description="Disordered" evidence="1">
    <location>
        <begin position="306"/>
        <end position="325"/>
    </location>
</feature>
<dbReference type="STRING" id="1182544.W9W6T7"/>
<dbReference type="GeneID" id="19184159"/>
<dbReference type="AlphaFoldDB" id="W9W6T7"/>
<reference evidence="3 4" key="1">
    <citation type="submission" date="2013-03" db="EMBL/GenBank/DDBJ databases">
        <title>The Genome Sequence of Cladophialophora yegresii CBS 114405.</title>
        <authorList>
            <consortium name="The Broad Institute Genomics Platform"/>
            <person name="Cuomo C."/>
            <person name="de Hoog S."/>
            <person name="Gorbushina A."/>
            <person name="Walker B."/>
            <person name="Young S.K."/>
            <person name="Zeng Q."/>
            <person name="Gargeya S."/>
            <person name="Fitzgerald M."/>
            <person name="Haas B."/>
            <person name="Abouelleil A."/>
            <person name="Allen A.W."/>
            <person name="Alvarado L."/>
            <person name="Arachchi H.M."/>
            <person name="Berlin A.M."/>
            <person name="Chapman S.B."/>
            <person name="Gainer-Dewar J."/>
            <person name="Goldberg J."/>
            <person name="Griggs A."/>
            <person name="Gujja S."/>
            <person name="Hansen M."/>
            <person name="Howarth C."/>
            <person name="Imamovic A."/>
            <person name="Ireland A."/>
            <person name="Larimer J."/>
            <person name="McCowan C."/>
            <person name="Murphy C."/>
            <person name="Pearson M."/>
            <person name="Poon T.W."/>
            <person name="Priest M."/>
            <person name="Roberts A."/>
            <person name="Saif S."/>
            <person name="Shea T."/>
            <person name="Sisk P."/>
            <person name="Sykes S."/>
            <person name="Wortman J."/>
            <person name="Nusbaum C."/>
            <person name="Birren B."/>
        </authorList>
    </citation>
    <scope>NUCLEOTIDE SEQUENCE [LARGE SCALE GENOMIC DNA]</scope>
    <source>
        <strain evidence="3 4">CBS 114405</strain>
    </source>
</reference>
<feature type="domain" description="Clr5" evidence="2">
    <location>
        <begin position="24"/>
        <end position="72"/>
    </location>
</feature>
<dbReference type="Proteomes" id="UP000019473">
    <property type="component" value="Unassembled WGS sequence"/>
</dbReference>
<dbReference type="Pfam" id="PF14420">
    <property type="entry name" value="Clr5"/>
    <property type="match status" value="1"/>
</dbReference>
<dbReference type="HOGENOM" id="CLU_323896_0_0_1"/>
<dbReference type="InterPro" id="IPR025676">
    <property type="entry name" value="Clr5_dom"/>
</dbReference>
<evidence type="ECO:0000313" key="3">
    <source>
        <dbReference type="EMBL" id="EXJ54259.1"/>
    </source>
</evidence>
<feature type="region of interest" description="Disordered" evidence="1">
    <location>
        <begin position="74"/>
        <end position="98"/>
    </location>
</feature>
<evidence type="ECO:0000313" key="4">
    <source>
        <dbReference type="Proteomes" id="UP000019473"/>
    </source>
</evidence>
<feature type="compositionally biased region" description="Basic and acidic residues" evidence="1">
    <location>
        <begin position="308"/>
        <end position="321"/>
    </location>
</feature>
<gene>
    <name evidence="3" type="ORF">A1O7_09596</name>
</gene>
<name>W9W6T7_9EURO</name>
<keyword evidence="4" id="KW-1185">Reference proteome</keyword>
<proteinExistence type="predicted"/>
<dbReference type="VEuPathDB" id="FungiDB:A1O7_09596"/>
<accession>W9W6T7</accession>
<organism evidence="3 4">
    <name type="scientific">Cladophialophora yegresii CBS 114405</name>
    <dbReference type="NCBI Taxonomy" id="1182544"/>
    <lineage>
        <taxon>Eukaryota</taxon>
        <taxon>Fungi</taxon>
        <taxon>Dikarya</taxon>
        <taxon>Ascomycota</taxon>
        <taxon>Pezizomycotina</taxon>
        <taxon>Eurotiomycetes</taxon>
        <taxon>Chaetothyriomycetidae</taxon>
        <taxon>Chaetothyriales</taxon>
        <taxon>Herpotrichiellaceae</taxon>
        <taxon>Cladophialophora</taxon>
    </lineage>
</organism>
<dbReference type="OrthoDB" id="4154058at2759"/>
<dbReference type="RefSeq" id="XP_007761774.1">
    <property type="nucleotide sequence ID" value="XM_007763584.1"/>
</dbReference>
<feature type="compositionally biased region" description="Low complexity" evidence="1">
    <location>
        <begin position="88"/>
        <end position="97"/>
    </location>
</feature>